<organism evidence="1">
    <name type="scientific">marine sediment metagenome</name>
    <dbReference type="NCBI Taxonomy" id="412755"/>
    <lineage>
        <taxon>unclassified sequences</taxon>
        <taxon>metagenomes</taxon>
        <taxon>ecological metagenomes</taxon>
    </lineage>
</organism>
<proteinExistence type="predicted"/>
<gene>
    <name evidence="1" type="ORF">LCGC14_1285600</name>
</gene>
<dbReference type="EMBL" id="LAZR01007357">
    <property type="protein sequence ID" value="KKM85777.1"/>
    <property type="molecule type" value="Genomic_DNA"/>
</dbReference>
<comment type="caution">
    <text evidence="1">The sequence shown here is derived from an EMBL/GenBank/DDBJ whole genome shotgun (WGS) entry which is preliminary data.</text>
</comment>
<name>A0A0F9NX22_9ZZZZ</name>
<accession>A0A0F9NX22</accession>
<dbReference type="AlphaFoldDB" id="A0A0F9NX22"/>
<evidence type="ECO:0000313" key="1">
    <source>
        <dbReference type="EMBL" id="KKM85777.1"/>
    </source>
</evidence>
<reference evidence="1" key="1">
    <citation type="journal article" date="2015" name="Nature">
        <title>Complex archaea that bridge the gap between prokaryotes and eukaryotes.</title>
        <authorList>
            <person name="Spang A."/>
            <person name="Saw J.H."/>
            <person name="Jorgensen S.L."/>
            <person name="Zaremba-Niedzwiedzka K."/>
            <person name="Martijn J."/>
            <person name="Lind A.E."/>
            <person name="van Eijk R."/>
            <person name="Schleper C."/>
            <person name="Guy L."/>
            <person name="Ettema T.J."/>
        </authorList>
    </citation>
    <scope>NUCLEOTIDE SEQUENCE</scope>
</reference>
<sequence>MQDTSREGDEVTQERESKADLREAYSALDELLIGIGLLPMNLVTTRPVLHKAVDRAMEVLDRAVKEGRYVVQTSQR</sequence>
<protein>
    <submittedName>
        <fullName evidence="1">Uncharacterized protein</fullName>
    </submittedName>
</protein>